<feature type="domain" description="Beta-lactamase-related" evidence="3">
    <location>
        <begin position="20"/>
        <end position="399"/>
    </location>
</feature>
<reference evidence="5" key="1">
    <citation type="journal article" date="2023" name="Mol. Phylogenet. Evol.">
        <title>Genome-scale phylogeny and comparative genomics of the fungal order Sordariales.</title>
        <authorList>
            <person name="Hensen N."/>
            <person name="Bonometti L."/>
            <person name="Westerberg I."/>
            <person name="Brannstrom I.O."/>
            <person name="Guillou S."/>
            <person name="Cros-Aarteil S."/>
            <person name="Calhoun S."/>
            <person name="Haridas S."/>
            <person name="Kuo A."/>
            <person name="Mondo S."/>
            <person name="Pangilinan J."/>
            <person name="Riley R."/>
            <person name="LaButti K."/>
            <person name="Andreopoulos B."/>
            <person name="Lipzen A."/>
            <person name="Chen C."/>
            <person name="Yan M."/>
            <person name="Daum C."/>
            <person name="Ng V."/>
            <person name="Clum A."/>
            <person name="Steindorff A."/>
            <person name="Ohm R.A."/>
            <person name="Martin F."/>
            <person name="Silar P."/>
            <person name="Natvig D.O."/>
            <person name="Lalanne C."/>
            <person name="Gautier V."/>
            <person name="Ament-Velasquez S.L."/>
            <person name="Kruys A."/>
            <person name="Hutchinson M.I."/>
            <person name="Powell A.J."/>
            <person name="Barry K."/>
            <person name="Miller A.N."/>
            <person name="Grigoriev I.V."/>
            <person name="Debuchy R."/>
            <person name="Gladieux P."/>
            <person name="Hiltunen Thoren M."/>
            <person name="Johannesson H."/>
        </authorList>
    </citation>
    <scope>NUCLEOTIDE SEQUENCE [LARGE SCALE GENOMIC DNA]</scope>
    <source>
        <strain evidence="5">CBS 284.82</strain>
    </source>
</reference>
<protein>
    <submittedName>
        <fullName evidence="4">Beta-lactamase/transpeptidase-like protein</fullName>
    </submittedName>
</protein>
<dbReference type="Gene3D" id="3.40.710.10">
    <property type="entry name" value="DD-peptidase/beta-lactamase superfamily"/>
    <property type="match status" value="1"/>
</dbReference>
<dbReference type="Proteomes" id="UP001303115">
    <property type="component" value="Unassembled WGS sequence"/>
</dbReference>
<dbReference type="EMBL" id="MU854517">
    <property type="protein sequence ID" value="KAK4033657.1"/>
    <property type="molecule type" value="Genomic_DNA"/>
</dbReference>
<keyword evidence="2" id="KW-0378">Hydrolase</keyword>
<evidence type="ECO:0000256" key="1">
    <source>
        <dbReference type="ARBA" id="ARBA00009009"/>
    </source>
</evidence>
<dbReference type="PANTHER" id="PTHR43283:SF17">
    <property type="entry name" value="(LOVD), PUTATIVE (AFU_ORTHOLOGUE AFUA_5G00920)-RELATED"/>
    <property type="match status" value="1"/>
</dbReference>
<dbReference type="SUPFAM" id="SSF56601">
    <property type="entry name" value="beta-lactamase/transpeptidase-like"/>
    <property type="match status" value="1"/>
</dbReference>
<dbReference type="AlphaFoldDB" id="A0AAN6SNB9"/>
<dbReference type="InterPro" id="IPR001466">
    <property type="entry name" value="Beta-lactam-related"/>
</dbReference>
<sequence length="422" mass="45977">MAEKLDSILKSYVADGTATKDKLLGAAFVVASKDGPIYQGAAGRTRVDPSSAPFTPRSITWTASMTKLLTTTCLMHLVSHNNKHKLTLDEDLRPLVPELATLQIITGFAPANDPNLKEGEPLLHPNTAPLTLRHLLTHTAGFGIDYGDADLTRWSQWIGRTANVGSCTVEGWLTPLKFAPGDGWYYGTNLDWAGQVLERVTGMRLGEYMAEYLLGPLGVGEDTGFFVDRVVPPGEGGKRERQYVPVAQRDVEGTGELSEGVVPFPVEPVCESGGAGVYTCAADYGRVVQELLRGLKGEGEVMKRETLEEMFRPQLDAKQTECLREIIWAFGSGAEIPEGAPVDHGIGGLMNLEDVDGKRRKGSLMWSGMCNSRWWMDPETGIGGVMIVNVLPYGDATVLKMYDELERAVYGELVPAWQASSK</sequence>
<gene>
    <name evidence="4" type="ORF">C8A01DRAFT_19431</name>
</gene>
<evidence type="ECO:0000313" key="5">
    <source>
        <dbReference type="Proteomes" id="UP001303115"/>
    </source>
</evidence>
<proteinExistence type="inferred from homology"/>
<organism evidence="4 5">
    <name type="scientific">Parachaetomium inaequale</name>
    <dbReference type="NCBI Taxonomy" id="2588326"/>
    <lineage>
        <taxon>Eukaryota</taxon>
        <taxon>Fungi</taxon>
        <taxon>Dikarya</taxon>
        <taxon>Ascomycota</taxon>
        <taxon>Pezizomycotina</taxon>
        <taxon>Sordariomycetes</taxon>
        <taxon>Sordariomycetidae</taxon>
        <taxon>Sordariales</taxon>
        <taxon>Chaetomiaceae</taxon>
        <taxon>Parachaetomium</taxon>
    </lineage>
</organism>
<evidence type="ECO:0000259" key="3">
    <source>
        <dbReference type="Pfam" id="PF00144"/>
    </source>
</evidence>
<name>A0AAN6SNB9_9PEZI</name>
<dbReference type="Pfam" id="PF00144">
    <property type="entry name" value="Beta-lactamase"/>
    <property type="match status" value="1"/>
</dbReference>
<dbReference type="InterPro" id="IPR050789">
    <property type="entry name" value="Diverse_Enzym_Activities"/>
</dbReference>
<comment type="similarity">
    <text evidence="1">Belongs to the class-A beta-lactamase family.</text>
</comment>
<dbReference type="PANTHER" id="PTHR43283">
    <property type="entry name" value="BETA-LACTAMASE-RELATED"/>
    <property type="match status" value="1"/>
</dbReference>
<accession>A0AAN6SNB9</accession>
<comment type="caution">
    <text evidence="4">The sequence shown here is derived from an EMBL/GenBank/DDBJ whole genome shotgun (WGS) entry which is preliminary data.</text>
</comment>
<dbReference type="InterPro" id="IPR012338">
    <property type="entry name" value="Beta-lactam/transpept-like"/>
</dbReference>
<evidence type="ECO:0000313" key="4">
    <source>
        <dbReference type="EMBL" id="KAK4033657.1"/>
    </source>
</evidence>
<keyword evidence="5" id="KW-1185">Reference proteome</keyword>
<dbReference type="GO" id="GO:0016787">
    <property type="term" value="F:hydrolase activity"/>
    <property type="evidence" value="ECO:0007669"/>
    <property type="project" value="UniProtKB-KW"/>
</dbReference>
<evidence type="ECO:0000256" key="2">
    <source>
        <dbReference type="ARBA" id="ARBA00022801"/>
    </source>
</evidence>